<dbReference type="Proteomes" id="UP001626550">
    <property type="component" value="Unassembled WGS sequence"/>
</dbReference>
<comment type="caution">
    <text evidence="1">The sequence shown here is derived from an EMBL/GenBank/DDBJ whole genome shotgun (WGS) entry which is preliminary data.</text>
</comment>
<evidence type="ECO:0000313" key="2">
    <source>
        <dbReference type="Proteomes" id="UP001626550"/>
    </source>
</evidence>
<protein>
    <submittedName>
        <fullName evidence="1">WD repeat-containing protein 34</fullName>
    </submittedName>
</protein>
<proteinExistence type="predicted"/>
<reference evidence="1 2" key="1">
    <citation type="submission" date="2024-11" db="EMBL/GenBank/DDBJ databases">
        <title>Adaptive evolution of stress response genes in parasites aligns with host niche diversity.</title>
        <authorList>
            <person name="Hahn C."/>
            <person name="Resl P."/>
        </authorList>
    </citation>
    <scope>NUCLEOTIDE SEQUENCE [LARGE SCALE GENOMIC DNA]</scope>
    <source>
        <strain evidence="1">EGGRZ-B1_66</strain>
        <tissue evidence="1">Body</tissue>
    </source>
</reference>
<name>A0ABD2QMH5_9PLAT</name>
<dbReference type="AlphaFoldDB" id="A0ABD2QMH5"/>
<organism evidence="1 2">
    <name type="scientific">Cichlidogyrus casuarinus</name>
    <dbReference type="NCBI Taxonomy" id="1844966"/>
    <lineage>
        <taxon>Eukaryota</taxon>
        <taxon>Metazoa</taxon>
        <taxon>Spiralia</taxon>
        <taxon>Lophotrochozoa</taxon>
        <taxon>Platyhelminthes</taxon>
        <taxon>Monogenea</taxon>
        <taxon>Monopisthocotylea</taxon>
        <taxon>Dactylogyridea</taxon>
        <taxon>Ancyrocephalidae</taxon>
        <taxon>Cichlidogyrus</taxon>
    </lineage>
</organism>
<gene>
    <name evidence="1" type="primary">WDR34</name>
    <name evidence="1" type="ORF">Ciccas_000575</name>
</gene>
<accession>A0ABD2QMH5</accession>
<keyword evidence="2" id="KW-1185">Reference proteome</keyword>
<dbReference type="Gene3D" id="2.130.10.10">
    <property type="entry name" value="YVTN repeat-like/Quinoprotein amine dehydrogenase"/>
    <property type="match status" value="1"/>
</dbReference>
<dbReference type="InterPro" id="IPR036322">
    <property type="entry name" value="WD40_repeat_dom_sf"/>
</dbReference>
<dbReference type="SUPFAM" id="SSF50978">
    <property type="entry name" value="WD40 repeat-like"/>
    <property type="match status" value="1"/>
</dbReference>
<evidence type="ECO:0000313" key="1">
    <source>
        <dbReference type="EMBL" id="KAL3320738.1"/>
    </source>
</evidence>
<sequence>MTFSDETALLVKIDSKIDDKLYGDLVHSKWCYHDGLVAIYNVNVGSEEDITQSAYEIKTPSCAQCVAFHPSKLVLAAGLFTGALCLWNFDVDSTKDYAELMLGGLDIGHHACIKAIKWISTRKHEFLINNKATEELIPKEWTDIVGKRNTNFGQTVLRKIVLNTMLIVNTNRATTAKLIIGSDIGKIYKFVIALNPTQEHCQAFSEFESR</sequence>
<dbReference type="EMBL" id="JBJKFK010000033">
    <property type="protein sequence ID" value="KAL3320738.1"/>
    <property type="molecule type" value="Genomic_DNA"/>
</dbReference>
<dbReference type="InterPro" id="IPR015943">
    <property type="entry name" value="WD40/YVTN_repeat-like_dom_sf"/>
</dbReference>